<evidence type="ECO:0000256" key="1">
    <source>
        <dbReference type="SAM" id="Phobius"/>
    </source>
</evidence>
<keyword evidence="3" id="KW-1185">Reference proteome</keyword>
<dbReference type="KEGG" id="aaeo:BJI67_00100"/>
<organism evidence="2 3">
    <name type="scientific">Acidihalobacter aeolianus</name>
    <dbReference type="NCBI Taxonomy" id="2792603"/>
    <lineage>
        <taxon>Bacteria</taxon>
        <taxon>Pseudomonadati</taxon>
        <taxon>Pseudomonadota</taxon>
        <taxon>Gammaproteobacteria</taxon>
        <taxon>Chromatiales</taxon>
        <taxon>Ectothiorhodospiraceae</taxon>
        <taxon>Acidihalobacter</taxon>
    </lineage>
</organism>
<gene>
    <name evidence="2" type="ORF">BJI67_00100</name>
</gene>
<feature type="transmembrane region" description="Helical" evidence="1">
    <location>
        <begin position="59"/>
        <end position="82"/>
    </location>
</feature>
<keyword evidence="1" id="KW-0472">Membrane</keyword>
<dbReference type="AlphaFoldDB" id="A0A1D8K425"/>
<sequence length="119" mass="12957">MLEQPFLLPIFLAAHGFFDAHGLDIFDILGAQGLHGVAAYAGIAVPAARPIKVLPARAIAVFFAFGFLCMVSLPWISSSLGFRTLRMSRLPEQVMTPVGLREFARQSLVTHYPASYALP</sequence>
<evidence type="ECO:0000313" key="2">
    <source>
        <dbReference type="EMBL" id="AOV15674.1"/>
    </source>
</evidence>
<dbReference type="EMBL" id="CP017448">
    <property type="protein sequence ID" value="AOV15674.1"/>
    <property type="molecule type" value="Genomic_DNA"/>
</dbReference>
<accession>A0A1D8K425</accession>
<keyword evidence="1" id="KW-0812">Transmembrane</keyword>
<reference evidence="2 3" key="1">
    <citation type="submission" date="2016-09" db="EMBL/GenBank/DDBJ databases">
        <title>Acidihalobacter prosperus V6 (DSM14174).</title>
        <authorList>
            <person name="Khaleque H.N."/>
            <person name="Ramsay J.P."/>
            <person name="Murphy R.J.T."/>
            <person name="Kaksonen A.H."/>
            <person name="Boxall N.J."/>
            <person name="Watkin E.L.J."/>
        </authorList>
    </citation>
    <scope>NUCLEOTIDE SEQUENCE [LARGE SCALE GENOMIC DNA]</scope>
    <source>
        <strain evidence="2 3">V6</strain>
    </source>
</reference>
<dbReference type="Proteomes" id="UP000095342">
    <property type="component" value="Chromosome"/>
</dbReference>
<evidence type="ECO:0000313" key="3">
    <source>
        <dbReference type="Proteomes" id="UP000095342"/>
    </source>
</evidence>
<name>A0A1D8K425_9GAMM</name>
<keyword evidence="1" id="KW-1133">Transmembrane helix</keyword>
<protein>
    <submittedName>
        <fullName evidence="2">Uncharacterized protein</fullName>
    </submittedName>
</protein>
<proteinExistence type="predicted"/>